<keyword evidence="8 13" id="KW-1133">Transmembrane helix</keyword>
<reference evidence="16" key="2">
    <citation type="submission" date="2016-06" db="EMBL/GenBank/DDBJ databases">
        <title>The genome of a short-lived fish provides insights into sex chromosome evolution and the genetic control of aging.</title>
        <authorList>
            <person name="Reichwald K."/>
            <person name="Felder M."/>
            <person name="Petzold A."/>
            <person name="Koch P."/>
            <person name="Groth M."/>
            <person name="Platzer M."/>
        </authorList>
    </citation>
    <scope>NUCLEOTIDE SEQUENCE</scope>
    <source>
        <tissue evidence="16">Brain</tissue>
    </source>
</reference>
<evidence type="ECO:0000256" key="5">
    <source>
        <dbReference type="ARBA" id="ARBA00022692"/>
    </source>
</evidence>
<feature type="transmembrane region" description="Helical" evidence="13">
    <location>
        <begin position="458"/>
        <end position="477"/>
    </location>
</feature>
<dbReference type="Pfam" id="PF00520">
    <property type="entry name" value="Ion_trans"/>
    <property type="match status" value="2"/>
</dbReference>
<evidence type="ECO:0000256" key="13">
    <source>
        <dbReference type="SAM" id="Phobius"/>
    </source>
</evidence>
<dbReference type="InterPro" id="IPR027359">
    <property type="entry name" value="Volt_channel_dom_sf"/>
</dbReference>
<name>A0A1A8SMI9_9TELE</name>
<keyword evidence="5 13" id="KW-0812">Transmembrane</keyword>
<evidence type="ECO:0000313" key="15">
    <source>
        <dbReference type="EMBL" id="SBS15592.1"/>
    </source>
</evidence>
<comment type="subcellular location">
    <subcellularLocation>
        <location evidence="1">Membrane</location>
        <topology evidence="1">Multi-pass membrane protein</topology>
    </subcellularLocation>
</comment>
<feature type="transmembrane region" description="Helical" evidence="13">
    <location>
        <begin position="68"/>
        <end position="86"/>
    </location>
</feature>
<dbReference type="AlphaFoldDB" id="A0A1A8SMI9"/>
<keyword evidence="3" id="KW-0109">Calcium transport</keyword>
<evidence type="ECO:0000256" key="6">
    <source>
        <dbReference type="ARBA" id="ARBA00022837"/>
    </source>
</evidence>
<feature type="transmembrane region" description="Helical" evidence="13">
    <location>
        <begin position="365"/>
        <end position="386"/>
    </location>
</feature>
<dbReference type="InterPro" id="IPR005821">
    <property type="entry name" value="Ion_trans_dom"/>
</dbReference>
<feature type="compositionally biased region" description="Basic and acidic residues" evidence="12">
    <location>
        <begin position="585"/>
        <end position="602"/>
    </location>
</feature>
<feature type="transmembrane region" description="Helical" evidence="13">
    <location>
        <begin position="269"/>
        <end position="293"/>
    </location>
</feature>
<dbReference type="EMBL" id="HAEI01013123">
    <property type="protein sequence ID" value="SBS15592.1"/>
    <property type="molecule type" value="Transcribed_RNA"/>
</dbReference>
<evidence type="ECO:0000256" key="3">
    <source>
        <dbReference type="ARBA" id="ARBA00022568"/>
    </source>
</evidence>
<dbReference type="EMBL" id="HAEI01016445">
    <property type="protein sequence ID" value="SBS18914.1"/>
    <property type="molecule type" value="Transcribed_RNA"/>
</dbReference>
<evidence type="ECO:0000256" key="4">
    <source>
        <dbReference type="ARBA" id="ARBA00022673"/>
    </source>
</evidence>
<evidence type="ECO:0000256" key="1">
    <source>
        <dbReference type="ARBA" id="ARBA00004141"/>
    </source>
</evidence>
<gene>
    <name evidence="16" type="primary">SI:CH73-379F7.5</name>
    <name evidence="15" type="synonym">Nfu_g_1_005058</name>
</gene>
<organism evidence="16">
    <name type="scientific">Nothobranchius rachovii</name>
    <name type="common">bluefin notho</name>
    <dbReference type="NCBI Taxonomy" id="451742"/>
    <lineage>
        <taxon>Eukaryota</taxon>
        <taxon>Metazoa</taxon>
        <taxon>Chordata</taxon>
        <taxon>Craniata</taxon>
        <taxon>Vertebrata</taxon>
        <taxon>Euteleostomi</taxon>
        <taxon>Actinopterygii</taxon>
        <taxon>Neopterygii</taxon>
        <taxon>Teleostei</taxon>
        <taxon>Neoteleostei</taxon>
        <taxon>Acanthomorphata</taxon>
        <taxon>Ovalentaria</taxon>
        <taxon>Atherinomorphae</taxon>
        <taxon>Cyprinodontiformes</taxon>
        <taxon>Nothobranchiidae</taxon>
        <taxon>Nothobranchius</taxon>
    </lineage>
</organism>
<feature type="transmembrane region" description="Helical" evidence="13">
    <location>
        <begin position="421"/>
        <end position="437"/>
    </location>
</feature>
<dbReference type="GO" id="GO:0008331">
    <property type="term" value="F:high voltage-gated calcium channel activity"/>
    <property type="evidence" value="ECO:0007669"/>
    <property type="project" value="TreeGrafter"/>
</dbReference>
<evidence type="ECO:0000256" key="8">
    <source>
        <dbReference type="ARBA" id="ARBA00022989"/>
    </source>
</evidence>
<dbReference type="GO" id="GO:0098703">
    <property type="term" value="P:calcium ion import across plasma membrane"/>
    <property type="evidence" value="ECO:0007669"/>
    <property type="project" value="TreeGrafter"/>
</dbReference>
<evidence type="ECO:0000259" key="14">
    <source>
        <dbReference type="Pfam" id="PF00520"/>
    </source>
</evidence>
<keyword evidence="11" id="KW-0407">Ion channel</keyword>
<feature type="transmembrane region" description="Helical" evidence="13">
    <location>
        <begin position="550"/>
        <end position="573"/>
    </location>
</feature>
<dbReference type="PANTHER" id="PTHR45628:SF22">
    <property type="entry name" value="VOLTAGE-DEPENDENT T-TYPE CALCIUM CHANNEL SUBUNIT ALPHA"/>
    <property type="match status" value="1"/>
</dbReference>
<feature type="compositionally biased region" description="Low complexity" evidence="12">
    <location>
        <begin position="603"/>
        <end position="682"/>
    </location>
</feature>
<keyword evidence="9" id="KW-0406">Ion transport</keyword>
<evidence type="ECO:0000256" key="2">
    <source>
        <dbReference type="ARBA" id="ARBA00022448"/>
    </source>
</evidence>
<accession>A0A1A8SMI9</accession>
<feature type="transmembrane region" description="Helical" evidence="13">
    <location>
        <begin position="164"/>
        <end position="186"/>
    </location>
</feature>
<feature type="domain" description="Ion transport" evidence="14">
    <location>
        <begin position="338"/>
        <end position="581"/>
    </location>
</feature>
<feature type="transmembrane region" description="Helical" evidence="13">
    <location>
        <begin position="398"/>
        <end position="415"/>
    </location>
</feature>
<feature type="transmembrane region" description="Helical" evidence="13">
    <location>
        <begin position="336"/>
        <end position="353"/>
    </location>
</feature>
<protein>
    <submittedName>
        <fullName evidence="16">Si:ch73-379f7.5</fullName>
    </submittedName>
</protein>
<evidence type="ECO:0000256" key="11">
    <source>
        <dbReference type="ARBA" id="ARBA00023303"/>
    </source>
</evidence>
<sequence>MLESVREWLQERRNYSLFILHPNSRVREIFHNINDHRLFELAHTLLVLLSCSMVCVENPDLSPEIRWKLDVASVIITIFFVLEILVKVIGDGLVCGAMPYLQSPWNIFNVFLVVVSLVDIVYMMAFPYRPRILKTLKILQLFRMMRMMTESIMMNTVLEPLVDAVSGSISAVGTLTIIIMFLYSLLGIQLFKGSFYYCEGSNLANIRTKADCLNAGYQWLRKPYDFNSVPFGMLTMSIMFTMDGWSDIMYNGVNSVGVEQQPVLNNRPWVAIVFVSFMWLSFFLADMFIGAATESQQYFLIRRREQLWSLPRFETRRTRYTLLQMRAQAILFDPRYKAAISLSILFSVVLMGLDTRHQTTSVSVLVILCQVIFTGVLTSEIFITLVGYGFRRFLSNKLLYVYFFITLIMAISLSLDMIQLTGSMTISPTALMVFRLLRYSQALRSKMVRKFTVILMKSLQWIWPICILLMFILTLYANVGVDAFSTLECSEDYPCIGLNRYTNFKHFGRAVLTVLRIFTGDGWSDIWIDASRPCRPGDDFCVGRDKWIPMIYFVSFVIISQIILWNMLIAFIVEAVEQNTRIRDEEELKEDERERELEERQRGVAAGVAAAGSCTRSRSSSSGSSSSRNSISSSRSCSRSSSSCSGSGSSSGSCRRNMSSSSRSCNRRSSSGSCSRWSSSGELEQEEQQRELQQVQEEQESG</sequence>
<dbReference type="SUPFAM" id="SSF81324">
    <property type="entry name" value="Voltage-gated potassium channels"/>
    <property type="match status" value="2"/>
</dbReference>
<evidence type="ECO:0000256" key="7">
    <source>
        <dbReference type="ARBA" id="ARBA00022882"/>
    </source>
</evidence>
<keyword evidence="6" id="KW-0106">Calcium</keyword>
<evidence type="ECO:0000256" key="12">
    <source>
        <dbReference type="SAM" id="MobiDB-lite"/>
    </source>
</evidence>
<keyword evidence="4" id="KW-0107">Calcium channel</keyword>
<reference evidence="16" key="1">
    <citation type="submission" date="2016-05" db="EMBL/GenBank/DDBJ databases">
        <authorList>
            <person name="Lavstsen T."/>
            <person name="Jespersen J.S."/>
        </authorList>
    </citation>
    <scope>NUCLEOTIDE SEQUENCE</scope>
    <source>
        <tissue evidence="16">Brain</tissue>
    </source>
</reference>
<dbReference type="InterPro" id="IPR050599">
    <property type="entry name" value="VDCC_alpha-1_subunit"/>
</dbReference>
<proteinExistence type="predicted"/>
<feature type="transmembrane region" description="Helical" evidence="13">
    <location>
        <begin position="229"/>
        <end position="249"/>
    </location>
</feature>
<dbReference type="Gene3D" id="1.10.287.70">
    <property type="match status" value="2"/>
</dbReference>
<dbReference type="GO" id="GO:0005891">
    <property type="term" value="C:voltage-gated calcium channel complex"/>
    <property type="evidence" value="ECO:0007669"/>
    <property type="project" value="TreeGrafter"/>
</dbReference>
<evidence type="ECO:0000256" key="9">
    <source>
        <dbReference type="ARBA" id="ARBA00023065"/>
    </source>
</evidence>
<keyword evidence="10 13" id="KW-0472">Membrane</keyword>
<dbReference type="Gene3D" id="1.20.120.350">
    <property type="entry name" value="Voltage-gated potassium channels. Chain C"/>
    <property type="match status" value="2"/>
</dbReference>
<evidence type="ECO:0000313" key="16">
    <source>
        <dbReference type="EMBL" id="SBS18914.1"/>
    </source>
</evidence>
<keyword evidence="2" id="KW-0813">Transport</keyword>
<evidence type="ECO:0000256" key="10">
    <source>
        <dbReference type="ARBA" id="ARBA00023136"/>
    </source>
</evidence>
<keyword evidence="7" id="KW-0851">Voltage-gated channel</keyword>
<feature type="transmembrane region" description="Helical" evidence="13">
    <location>
        <begin position="106"/>
        <end position="126"/>
    </location>
</feature>
<feature type="domain" description="Ion transport" evidence="14">
    <location>
        <begin position="36"/>
        <end position="298"/>
    </location>
</feature>
<feature type="region of interest" description="Disordered" evidence="12">
    <location>
        <begin position="585"/>
        <end position="702"/>
    </location>
</feature>
<dbReference type="PANTHER" id="PTHR45628">
    <property type="entry name" value="VOLTAGE-DEPENDENT CALCIUM CHANNEL TYPE A SUBUNIT ALPHA-1"/>
    <property type="match status" value="1"/>
</dbReference>